<feature type="transmembrane region" description="Helical" evidence="2">
    <location>
        <begin position="213"/>
        <end position="232"/>
    </location>
</feature>
<organism evidence="4 5">
    <name type="scientific">Mizuhopecten yessoensis</name>
    <name type="common">Japanese scallop</name>
    <name type="synonym">Patinopecten yessoensis</name>
    <dbReference type="NCBI Taxonomy" id="6573"/>
    <lineage>
        <taxon>Eukaryota</taxon>
        <taxon>Metazoa</taxon>
        <taxon>Spiralia</taxon>
        <taxon>Lophotrochozoa</taxon>
        <taxon>Mollusca</taxon>
        <taxon>Bivalvia</taxon>
        <taxon>Autobranchia</taxon>
        <taxon>Pteriomorphia</taxon>
        <taxon>Pectinida</taxon>
        <taxon>Pectinoidea</taxon>
        <taxon>Pectinidae</taxon>
        <taxon>Mizuhopecten</taxon>
    </lineage>
</organism>
<feature type="region of interest" description="Disordered" evidence="1">
    <location>
        <begin position="728"/>
        <end position="778"/>
    </location>
</feature>
<evidence type="ECO:0000313" key="5">
    <source>
        <dbReference type="Proteomes" id="UP000242188"/>
    </source>
</evidence>
<feature type="compositionally biased region" description="Polar residues" evidence="1">
    <location>
        <begin position="768"/>
        <end position="778"/>
    </location>
</feature>
<evidence type="ECO:0000256" key="2">
    <source>
        <dbReference type="SAM" id="Phobius"/>
    </source>
</evidence>
<dbReference type="Proteomes" id="UP000242188">
    <property type="component" value="Unassembled WGS sequence"/>
</dbReference>
<name>A0A210Q0C0_MIZYE</name>
<feature type="signal peptide" evidence="3">
    <location>
        <begin position="1"/>
        <end position="24"/>
    </location>
</feature>
<accession>A0A210Q0C0</accession>
<feature type="transmembrane region" description="Helical" evidence="2">
    <location>
        <begin position="400"/>
        <end position="422"/>
    </location>
</feature>
<proteinExistence type="predicted"/>
<evidence type="ECO:0000256" key="3">
    <source>
        <dbReference type="SAM" id="SignalP"/>
    </source>
</evidence>
<feature type="compositionally biased region" description="Basic and acidic residues" evidence="1">
    <location>
        <begin position="728"/>
        <end position="755"/>
    </location>
</feature>
<dbReference type="AlphaFoldDB" id="A0A210Q0C0"/>
<feature type="transmembrane region" description="Helical" evidence="2">
    <location>
        <begin position="366"/>
        <end position="388"/>
    </location>
</feature>
<dbReference type="OrthoDB" id="8957438at2759"/>
<feature type="transmembrane region" description="Helical" evidence="2">
    <location>
        <begin position="619"/>
        <end position="636"/>
    </location>
</feature>
<keyword evidence="2" id="KW-0812">Transmembrane</keyword>
<keyword evidence="3" id="KW-0732">Signal</keyword>
<evidence type="ECO:0000256" key="1">
    <source>
        <dbReference type="SAM" id="MobiDB-lite"/>
    </source>
</evidence>
<reference evidence="4 5" key="1">
    <citation type="journal article" date="2017" name="Nat. Ecol. Evol.">
        <title>Scallop genome provides insights into evolution of bilaterian karyotype and development.</title>
        <authorList>
            <person name="Wang S."/>
            <person name="Zhang J."/>
            <person name="Jiao W."/>
            <person name="Li J."/>
            <person name="Xun X."/>
            <person name="Sun Y."/>
            <person name="Guo X."/>
            <person name="Huan P."/>
            <person name="Dong B."/>
            <person name="Zhang L."/>
            <person name="Hu X."/>
            <person name="Sun X."/>
            <person name="Wang J."/>
            <person name="Zhao C."/>
            <person name="Wang Y."/>
            <person name="Wang D."/>
            <person name="Huang X."/>
            <person name="Wang R."/>
            <person name="Lv J."/>
            <person name="Li Y."/>
            <person name="Zhang Z."/>
            <person name="Liu B."/>
            <person name="Lu W."/>
            <person name="Hui Y."/>
            <person name="Liang J."/>
            <person name="Zhou Z."/>
            <person name="Hou R."/>
            <person name="Li X."/>
            <person name="Liu Y."/>
            <person name="Li H."/>
            <person name="Ning X."/>
            <person name="Lin Y."/>
            <person name="Zhao L."/>
            <person name="Xing Q."/>
            <person name="Dou J."/>
            <person name="Li Y."/>
            <person name="Mao J."/>
            <person name="Guo H."/>
            <person name="Dou H."/>
            <person name="Li T."/>
            <person name="Mu C."/>
            <person name="Jiang W."/>
            <person name="Fu Q."/>
            <person name="Fu X."/>
            <person name="Miao Y."/>
            <person name="Liu J."/>
            <person name="Yu Q."/>
            <person name="Li R."/>
            <person name="Liao H."/>
            <person name="Li X."/>
            <person name="Kong Y."/>
            <person name="Jiang Z."/>
            <person name="Chourrout D."/>
            <person name="Li R."/>
            <person name="Bao Z."/>
        </authorList>
    </citation>
    <scope>NUCLEOTIDE SEQUENCE [LARGE SCALE GENOMIC DNA]</scope>
    <source>
        <strain evidence="4 5">PY_sf001</strain>
    </source>
</reference>
<comment type="caution">
    <text evidence="4">The sequence shown here is derived from an EMBL/GenBank/DDBJ whole genome shotgun (WGS) entry which is preliminary data.</text>
</comment>
<feature type="transmembrane region" description="Helical" evidence="2">
    <location>
        <begin position="470"/>
        <end position="486"/>
    </location>
</feature>
<dbReference type="EMBL" id="NEDP02005314">
    <property type="protein sequence ID" value="OWF42176.1"/>
    <property type="molecule type" value="Genomic_DNA"/>
</dbReference>
<gene>
    <name evidence="4" type="ORF">KP79_PYT11107</name>
</gene>
<evidence type="ECO:0000313" key="4">
    <source>
        <dbReference type="EMBL" id="OWF42176.1"/>
    </source>
</evidence>
<keyword evidence="2" id="KW-0472">Membrane</keyword>
<keyword evidence="5" id="KW-1185">Reference proteome</keyword>
<feature type="transmembrane region" description="Helical" evidence="2">
    <location>
        <begin position="587"/>
        <end position="607"/>
    </location>
</feature>
<sequence>MKVSFVVLLLVVCVAYSAIDLTSAQSVLGECVNETLVLGAACKAKPQHPNFFKLIEGLIEKDTALLVLELTIPDVDPNVRKRHRFDLVKTDLGETLLTLKSQLEFLTINLPLLSDRVDRQPMELIPSPPGCLTNITITDALVKNWLLCGLTKDKDGVKKLLVKKVCLAKPYEEPDDWFLFRDTYYHECTETSIKDSDWIMLNEDPLVRLGKRILNYGVTIITILCVIILTMYRRLFQTKARLFLFKLHQPKTKTCEVVERSSCESDEVQLSPNKINFPAFKFERCKFVCSGGRRSDRWKQITTEKTTYKLNITGFWFDIERDALISQNSFGLVSLLQASVEEISDTVCKWCKRCCCVPRLCTCLHLLLHILFCMIVTAGVLVPVFLFYKCDPFHTLLDGIVSLLIFIVVPISMVVTKATLGFCRHEIVYSAQLIILEVTFFFLAYFIVAILARVIVIILVGLALKSGSDIYTLVSSTVLFVSINGYKQLQKTHTEYLEFLDKCMKHIPKSVDESNTLNARVFKNRVVPSDPGDETGPTQKEKKLFLTLKGFVLFYLPNGESAINRDFFLNLCRDDTSHSPGDLRWNFLMGILKFIFWGIVVSGILFVQHMVAKNFDSSLYSQAPAAVLGGLIPIFFDSVLFPEHKKAENTNLTRLLNNAATKFKKDYYVADFEMDNDPSVYDNDQPPNVWQKICIEKSRCTGCCCIQGETEELSDEQTTERIRVIKTEAEKPTEEDETCHGKEAEEGRAKDKGHLSDISGIKGGLKNPTFNNDSDNRV</sequence>
<keyword evidence="2" id="KW-1133">Transmembrane helix</keyword>
<protein>
    <submittedName>
        <fullName evidence="4">Uncharacterized protein</fullName>
    </submittedName>
</protein>
<feature type="transmembrane region" description="Helical" evidence="2">
    <location>
        <begin position="434"/>
        <end position="464"/>
    </location>
</feature>
<feature type="chain" id="PRO_5012171204" evidence="3">
    <location>
        <begin position="25"/>
        <end position="778"/>
    </location>
</feature>